<evidence type="ECO:0000256" key="2">
    <source>
        <dbReference type="ARBA" id="ARBA00022737"/>
    </source>
</evidence>
<gene>
    <name evidence="8" type="ORF">Anas_01558</name>
</gene>
<evidence type="ECO:0000256" key="6">
    <source>
        <dbReference type="SAM" id="MobiDB-lite"/>
    </source>
</evidence>
<reference evidence="8 9" key="1">
    <citation type="journal article" date="2019" name="PLoS Biol.">
        <title>Sex chromosomes control vertical transmission of feminizing Wolbachia symbionts in an isopod.</title>
        <authorList>
            <person name="Becking T."/>
            <person name="Chebbi M.A."/>
            <person name="Giraud I."/>
            <person name="Moumen B."/>
            <person name="Laverre T."/>
            <person name="Caubet Y."/>
            <person name="Peccoud J."/>
            <person name="Gilbert C."/>
            <person name="Cordaux R."/>
        </authorList>
    </citation>
    <scope>NUCLEOTIDE SEQUENCE [LARGE SCALE GENOMIC DNA]</scope>
    <source>
        <strain evidence="8">ANa2</strain>
        <tissue evidence="8">Whole body excluding digestive tract and cuticle</tissue>
    </source>
</reference>
<dbReference type="GO" id="GO:0008270">
    <property type="term" value="F:zinc ion binding"/>
    <property type="evidence" value="ECO:0007669"/>
    <property type="project" value="UniProtKB-KW"/>
</dbReference>
<feature type="compositionally biased region" description="Acidic residues" evidence="6">
    <location>
        <begin position="29"/>
        <end position="43"/>
    </location>
</feature>
<keyword evidence="2" id="KW-0677">Repeat</keyword>
<feature type="region of interest" description="Disordered" evidence="6">
    <location>
        <begin position="20"/>
        <end position="51"/>
    </location>
</feature>
<dbReference type="PROSITE" id="PS50157">
    <property type="entry name" value="ZINC_FINGER_C2H2_2"/>
    <property type="match status" value="3"/>
</dbReference>
<dbReference type="PANTHER" id="PTHR24379:SF121">
    <property type="entry name" value="C2H2-TYPE DOMAIN-CONTAINING PROTEIN"/>
    <property type="match status" value="1"/>
</dbReference>
<feature type="non-terminal residue" evidence="8">
    <location>
        <position position="1"/>
    </location>
</feature>
<evidence type="ECO:0000313" key="8">
    <source>
        <dbReference type="EMBL" id="KAB7497992.1"/>
    </source>
</evidence>
<evidence type="ECO:0000256" key="3">
    <source>
        <dbReference type="ARBA" id="ARBA00022771"/>
    </source>
</evidence>
<dbReference type="SUPFAM" id="SSF57667">
    <property type="entry name" value="beta-beta-alpha zinc fingers"/>
    <property type="match status" value="2"/>
</dbReference>
<dbReference type="PANTHER" id="PTHR24379">
    <property type="entry name" value="KRAB AND ZINC FINGER DOMAIN-CONTAINING"/>
    <property type="match status" value="1"/>
</dbReference>
<evidence type="ECO:0000256" key="5">
    <source>
        <dbReference type="PROSITE-ProRule" id="PRU00042"/>
    </source>
</evidence>
<organism evidence="8 9">
    <name type="scientific">Armadillidium nasatum</name>
    <dbReference type="NCBI Taxonomy" id="96803"/>
    <lineage>
        <taxon>Eukaryota</taxon>
        <taxon>Metazoa</taxon>
        <taxon>Ecdysozoa</taxon>
        <taxon>Arthropoda</taxon>
        <taxon>Crustacea</taxon>
        <taxon>Multicrustacea</taxon>
        <taxon>Malacostraca</taxon>
        <taxon>Eumalacostraca</taxon>
        <taxon>Peracarida</taxon>
        <taxon>Isopoda</taxon>
        <taxon>Oniscidea</taxon>
        <taxon>Crinocheta</taxon>
        <taxon>Armadillidiidae</taxon>
        <taxon>Armadillidium</taxon>
    </lineage>
</organism>
<protein>
    <submittedName>
        <fullName evidence="8">Zinc finger protein</fullName>
    </submittedName>
</protein>
<dbReference type="InterPro" id="IPR013087">
    <property type="entry name" value="Znf_C2H2_type"/>
</dbReference>
<dbReference type="Proteomes" id="UP000326759">
    <property type="component" value="Unassembled WGS sequence"/>
</dbReference>
<accession>A0A5N5SVE1</accession>
<keyword evidence="1" id="KW-0479">Metal-binding</keyword>
<evidence type="ECO:0000256" key="4">
    <source>
        <dbReference type="ARBA" id="ARBA00022833"/>
    </source>
</evidence>
<dbReference type="PROSITE" id="PS00028">
    <property type="entry name" value="ZINC_FINGER_C2H2_1"/>
    <property type="match status" value="3"/>
</dbReference>
<feature type="domain" description="C2H2-type" evidence="7">
    <location>
        <begin position="248"/>
        <end position="275"/>
    </location>
</feature>
<keyword evidence="9" id="KW-1185">Reference proteome</keyword>
<keyword evidence="4" id="KW-0862">Zinc</keyword>
<dbReference type="Gene3D" id="3.30.160.60">
    <property type="entry name" value="Classic Zinc Finger"/>
    <property type="match status" value="2"/>
</dbReference>
<proteinExistence type="predicted"/>
<dbReference type="AlphaFoldDB" id="A0A5N5SVE1"/>
<name>A0A5N5SVE1_9CRUS</name>
<evidence type="ECO:0000313" key="9">
    <source>
        <dbReference type="Proteomes" id="UP000326759"/>
    </source>
</evidence>
<dbReference type="InterPro" id="IPR036236">
    <property type="entry name" value="Znf_C2H2_sf"/>
</dbReference>
<sequence>IFDVDVFKIIFYLKEETDDQDPLQLPNENIDDSSDDEDGDDEDQTLRKDVRSHNIKTKRNVSEMHDDMFKSCSDLQKDDFIMPKVIHINSESEFPDLNSTNVISAEKNLAKVEINNSEELKEYYTDPFSFIDVEQVFDENVGHFSIYKCCLCNFSTNDHSAVGQHNCPQIYEENPRNHTEERNSKSFHFYCLNCRFKCNSKLLYNRHLQIHPQLFPCPFCKEERLDTENWKLHVKECVKKTVGKGSNHICKFCGIIYANSGALLVHKGFHDTAKPFECLKCHYRFYTEETLNRHFKAHLLNAFKCPFCLFTNKNKTTLLTHIRCHTGEMPFSCDFCDYRSSSQSALSFPPIMPHGQKNC</sequence>
<evidence type="ECO:0000256" key="1">
    <source>
        <dbReference type="ARBA" id="ARBA00022723"/>
    </source>
</evidence>
<dbReference type="SMART" id="SM00355">
    <property type="entry name" value="ZnF_C2H2"/>
    <property type="match status" value="4"/>
</dbReference>
<comment type="caution">
    <text evidence="8">The sequence shown here is derived from an EMBL/GenBank/DDBJ whole genome shotgun (WGS) entry which is preliminary data.</text>
</comment>
<feature type="domain" description="C2H2-type" evidence="7">
    <location>
        <begin position="303"/>
        <end position="330"/>
    </location>
</feature>
<evidence type="ECO:0000259" key="7">
    <source>
        <dbReference type="PROSITE" id="PS50157"/>
    </source>
</evidence>
<feature type="domain" description="C2H2-type" evidence="7">
    <location>
        <begin position="276"/>
        <end position="298"/>
    </location>
</feature>
<dbReference type="EMBL" id="SEYY01019682">
    <property type="protein sequence ID" value="KAB7497992.1"/>
    <property type="molecule type" value="Genomic_DNA"/>
</dbReference>
<keyword evidence="3 5" id="KW-0863">Zinc-finger</keyword>